<dbReference type="GO" id="GO:0003676">
    <property type="term" value="F:nucleic acid binding"/>
    <property type="evidence" value="ECO:0007669"/>
    <property type="project" value="InterPro"/>
</dbReference>
<keyword evidence="4" id="KW-0378">Hydrolase</keyword>
<gene>
    <name evidence="8" type="ORF">RI129_008717</name>
</gene>
<dbReference type="CDD" id="cd06145">
    <property type="entry name" value="REX1_like"/>
    <property type="match status" value="1"/>
</dbReference>
<evidence type="ECO:0000256" key="3">
    <source>
        <dbReference type="ARBA" id="ARBA00022722"/>
    </source>
</evidence>
<dbReference type="GO" id="GO:0005634">
    <property type="term" value="C:nucleus"/>
    <property type="evidence" value="ECO:0007669"/>
    <property type="project" value="UniProtKB-SubCell"/>
</dbReference>
<dbReference type="GO" id="GO:0004527">
    <property type="term" value="F:exonuclease activity"/>
    <property type="evidence" value="ECO:0007669"/>
    <property type="project" value="UniProtKB-KW"/>
</dbReference>
<keyword evidence="5" id="KW-0269">Exonuclease</keyword>
<accession>A0AAN7V5Z7</accession>
<proteinExistence type="inferred from homology"/>
<feature type="domain" description="Exonuclease" evidence="7">
    <location>
        <begin position="310"/>
        <end position="469"/>
    </location>
</feature>
<name>A0AAN7V5Z7_9COLE</name>
<comment type="subcellular location">
    <subcellularLocation>
        <location evidence="1">Nucleus</location>
    </subcellularLocation>
</comment>
<evidence type="ECO:0000256" key="5">
    <source>
        <dbReference type="ARBA" id="ARBA00022839"/>
    </source>
</evidence>
<evidence type="ECO:0000256" key="2">
    <source>
        <dbReference type="ARBA" id="ARBA00006357"/>
    </source>
</evidence>
<dbReference type="InterPro" id="IPR034922">
    <property type="entry name" value="REX1-like_exo"/>
</dbReference>
<dbReference type="InterPro" id="IPR013520">
    <property type="entry name" value="Ribonucl_H"/>
</dbReference>
<dbReference type="FunFam" id="3.30.420.10:FF:000019">
    <property type="entry name" value="RNA exonuclease NEF-sp"/>
    <property type="match status" value="1"/>
</dbReference>
<evidence type="ECO:0000259" key="7">
    <source>
        <dbReference type="SMART" id="SM00479"/>
    </source>
</evidence>
<dbReference type="InterPro" id="IPR012337">
    <property type="entry name" value="RNaseH-like_sf"/>
</dbReference>
<evidence type="ECO:0000313" key="8">
    <source>
        <dbReference type="EMBL" id="KAK5642550.1"/>
    </source>
</evidence>
<dbReference type="PANTHER" id="PTHR12801">
    <property type="entry name" value="RNA EXONUCLEASE REXO1 / RECO3 FAMILY MEMBER-RELATED"/>
    <property type="match status" value="1"/>
</dbReference>
<protein>
    <recommendedName>
        <fullName evidence="7">Exonuclease domain-containing protein</fullName>
    </recommendedName>
</protein>
<keyword evidence="6" id="KW-0539">Nucleus</keyword>
<dbReference type="PANTHER" id="PTHR12801:SF82">
    <property type="entry name" value="RNA EXONUCLEASE 5"/>
    <property type="match status" value="1"/>
</dbReference>
<dbReference type="SUPFAM" id="SSF53098">
    <property type="entry name" value="Ribonuclease H-like"/>
    <property type="match status" value="1"/>
</dbReference>
<comment type="similarity">
    <text evidence="2">Belongs to the REXO1/REXO3 family.</text>
</comment>
<dbReference type="Pfam" id="PF00929">
    <property type="entry name" value="RNase_T"/>
    <property type="match status" value="1"/>
</dbReference>
<dbReference type="InterPro" id="IPR036397">
    <property type="entry name" value="RNaseH_sf"/>
</dbReference>
<evidence type="ECO:0000256" key="4">
    <source>
        <dbReference type="ARBA" id="ARBA00022801"/>
    </source>
</evidence>
<dbReference type="SMART" id="SM00479">
    <property type="entry name" value="EXOIII"/>
    <property type="match status" value="1"/>
</dbReference>
<organism evidence="8 9">
    <name type="scientific">Pyrocoelia pectoralis</name>
    <dbReference type="NCBI Taxonomy" id="417401"/>
    <lineage>
        <taxon>Eukaryota</taxon>
        <taxon>Metazoa</taxon>
        <taxon>Ecdysozoa</taxon>
        <taxon>Arthropoda</taxon>
        <taxon>Hexapoda</taxon>
        <taxon>Insecta</taxon>
        <taxon>Pterygota</taxon>
        <taxon>Neoptera</taxon>
        <taxon>Endopterygota</taxon>
        <taxon>Coleoptera</taxon>
        <taxon>Polyphaga</taxon>
        <taxon>Elateriformia</taxon>
        <taxon>Elateroidea</taxon>
        <taxon>Lampyridae</taxon>
        <taxon>Lampyrinae</taxon>
        <taxon>Pyrocoelia</taxon>
    </lineage>
</organism>
<keyword evidence="3" id="KW-0540">Nuclease</keyword>
<dbReference type="EMBL" id="JAVRBK010000006">
    <property type="protein sequence ID" value="KAK5642550.1"/>
    <property type="molecule type" value="Genomic_DNA"/>
</dbReference>
<sequence>MRADSKVLKRKLRKEKKCKKLSALLEITKLNDEDRLKKLSSTTIQEPPAKRIRIEEDPPNTLPTVQIGPAGKPLLYDEEYLKLKQQLKERKAKLDILPKFRLRQIGQQATLEVDKSDRIPIYFPDLQHLLLYSQIGHHSPYAPSRWCQLDKFNKLEHTNVLIVENVSLYHFQSYENLFTYLHSNFPHKLELITPEVYHSDIVQELITVPLTGQQTRNAISQYGSLDDAVRHGPNVFDRINGAFPVRQNSKPSVSSGLPRGDKFPRTDLLLSGWQMIEENFPMPIKGLTKAKYNDYVLTQDVYKDVTPSSPMFGVDCEMCLTSQGSELTRISIVNERLEPIYDELVKPDLPIINYITRFSGITPNMMKHAKKKLSDVHDDLRKMLPADAILTGQSLQGDLHAMKMMHPYVIDTSIIYNITGDRKRKTKLQTLAREFLNMRIQESKQGHCPTEDSSASIKLVQLKLQHDITYGDAVMANIATQINCYTALGNPNYGTSFLKHITRVDKTAQVIASEDIIAKYRHYTYKMDKPITSKINCTFAGDNNSIVDQLCERAASYTFNIAHVTFTDEEVKDNAQSVCIKINEWAERIHKSSKKPELCVIVFGGHREFGNGCCFISMKKLTDKILV</sequence>
<dbReference type="Proteomes" id="UP001329430">
    <property type="component" value="Chromosome 6"/>
</dbReference>
<dbReference type="InterPro" id="IPR047021">
    <property type="entry name" value="REXO1/3/4-like"/>
</dbReference>
<evidence type="ECO:0000313" key="9">
    <source>
        <dbReference type="Proteomes" id="UP001329430"/>
    </source>
</evidence>
<dbReference type="Gene3D" id="3.30.420.10">
    <property type="entry name" value="Ribonuclease H-like superfamily/Ribonuclease H"/>
    <property type="match status" value="1"/>
</dbReference>
<comment type="caution">
    <text evidence="8">The sequence shown here is derived from an EMBL/GenBank/DDBJ whole genome shotgun (WGS) entry which is preliminary data.</text>
</comment>
<evidence type="ECO:0000256" key="1">
    <source>
        <dbReference type="ARBA" id="ARBA00004123"/>
    </source>
</evidence>
<evidence type="ECO:0000256" key="6">
    <source>
        <dbReference type="ARBA" id="ARBA00023242"/>
    </source>
</evidence>
<dbReference type="AlphaFoldDB" id="A0AAN7V5Z7"/>
<reference evidence="8 9" key="1">
    <citation type="journal article" date="2024" name="Insects">
        <title>An Improved Chromosome-Level Genome Assembly of the Firefly Pyrocoelia pectoralis.</title>
        <authorList>
            <person name="Fu X."/>
            <person name="Meyer-Rochow V.B."/>
            <person name="Ballantyne L."/>
            <person name="Zhu X."/>
        </authorList>
    </citation>
    <scope>NUCLEOTIDE SEQUENCE [LARGE SCALE GENOMIC DNA]</scope>
    <source>
        <strain evidence="8">XCY_ONT2</strain>
    </source>
</reference>
<keyword evidence="9" id="KW-1185">Reference proteome</keyword>